<accession>A0ABV9Q2Q3</accession>
<dbReference type="Proteomes" id="UP001596002">
    <property type="component" value="Unassembled WGS sequence"/>
</dbReference>
<dbReference type="EMBL" id="JBHSHC010000071">
    <property type="protein sequence ID" value="MFC4767552.1"/>
    <property type="molecule type" value="Genomic_DNA"/>
</dbReference>
<proteinExistence type="predicted"/>
<dbReference type="SUPFAM" id="SSF50129">
    <property type="entry name" value="GroES-like"/>
    <property type="match status" value="1"/>
</dbReference>
<organism evidence="1 2">
    <name type="scientific">Effusibacillus consociatus</name>
    <dbReference type="NCBI Taxonomy" id="1117041"/>
    <lineage>
        <taxon>Bacteria</taxon>
        <taxon>Bacillati</taxon>
        <taxon>Bacillota</taxon>
        <taxon>Bacilli</taxon>
        <taxon>Bacillales</taxon>
        <taxon>Alicyclobacillaceae</taxon>
        <taxon>Effusibacillus</taxon>
    </lineage>
</organism>
<name>A0ABV9Q2Q3_9BACL</name>
<sequence>MKATVLREIGGPEKLRYEEVEIPTPKKGEVLVKLQYAAVNRRDFFIPRA</sequence>
<dbReference type="InterPro" id="IPR011032">
    <property type="entry name" value="GroES-like_sf"/>
</dbReference>
<dbReference type="RefSeq" id="WP_380025474.1">
    <property type="nucleotide sequence ID" value="NZ_JBHSHC010000071.1"/>
</dbReference>
<keyword evidence="2" id="KW-1185">Reference proteome</keyword>
<reference evidence="2" key="1">
    <citation type="journal article" date="2019" name="Int. J. Syst. Evol. Microbiol.">
        <title>The Global Catalogue of Microorganisms (GCM) 10K type strain sequencing project: providing services to taxonomists for standard genome sequencing and annotation.</title>
        <authorList>
            <consortium name="The Broad Institute Genomics Platform"/>
            <consortium name="The Broad Institute Genome Sequencing Center for Infectious Disease"/>
            <person name="Wu L."/>
            <person name="Ma J."/>
        </authorList>
    </citation>
    <scope>NUCLEOTIDE SEQUENCE [LARGE SCALE GENOMIC DNA]</scope>
    <source>
        <strain evidence="2">WYCCWR 12678</strain>
    </source>
</reference>
<evidence type="ECO:0000313" key="2">
    <source>
        <dbReference type="Proteomes" id="UP001596002"/>
    </source>
</evidence>
<protein>
    <recommendedName>
        <fullName evidence="3">Alcohol dehydrogenase</fullName>
    </recommendedName>
</protein>
<dbReference type="Gene3D" id="3.90.180.10">
    <property type="entry name" value="Medium-chain alcohol dehydrogenases, catalytic domain"/>
    <property type="match status" value="1"/>
</dbReference>
<gene>
    <name evidence="1" type="ORF">ACFO8Q_09280</name>
</gene>
<evidence type="ECO:0008006" key="3">
    <source>
        <dbReference type="Google" id="ProtNLM"/>
    </source>
</evidence>
<evidence type="ECO:0000313" key="1">
    <source>
        <dbReference type="EMBL" id="MFC4767552.1"/>
    </source>
</evidence>
<comment type="caution">
    <text evidence="1">The sequence shown here is derived from an EMBL/GenBank/DDBJ whole genome shotgun (WGS) entry which is preliminary data.</text>
</comment>